<dbReference type="eggNOG" id="COG0612">
    <property type="taxonomic scope" value="Bacteria"/>
</dbReference>
<reference evidence="3 4" key="1">
    <citation type="submission" date="2016-10" db="EMBL/GenBank/DDBJ databases">
        <authorList>
            <person name="de Groot N.N."/>
        </authorList>
    </citation>
    <scope>NUCLEOTIDE SEQUENCE [LARGE SCALE GENOMIC DNA]</scope>
    <source>
        <strain evidence="3 4">DSM 19012</strain>
    </source>
</reference>
<gene>
    <name evidence="3" type="ORF">SAMN05444380_106100</name>
</gene>
<organism evidence="3 4">
    <name type="scientific">Thermophagus xiamenensis</name>
    <dbReference type="NCBI Taxonomy" id="385682"/>
    <lineage>
        <taxon>Bacteria</taxon>
        <taxon>Pseudomonadati</taxon>
        <taxon>Bacteroidota</taxon>
        <taxon>Bacteroidia</taxon>
        <taxon>Marinilabiliales</taxon>
        <taxon>Marinilabiliaceae</taxon>
        <taxon>Thermophagus</taxon>
    </lineage>
</organism>
<dbReference type="EMBL" id="FONA01000006">
    <property type="protein sequence ID" value="SFE08714.1"/>
    <property type="molecule type" value="Genomic_DNA"/>
</dbReference>
<evidence type="ECO:0000259" key="2">
    <source>
        <dbReference type="Pfam" id="PF05193"/>
    </source>
</evidence>
<dbReference type="PANTHER" id="PTHR11851">
    <property type="entry name" value="METALLOPROTEASE"/>
    <property type="match status" value="1"/>
</dbReference>
<proteinExistence type="predicted"/>
<dbReference type="STRING" id="385682.SAMN05444380_106100"/>
<keyword evidence="4" id="KW-1185">Reference proteome</keyword>
<sequence>MPINFKIRPEYKTIEKIDVLPVEFSQLENGVPVSVIRAGSQDVTKIDIEYPAGAVHAPFPLIASTTANLLQEGTAQKTSQQISEIIDFHGAYIHTQTAHHNTVVSLLCLTSHLPQMLELVHEIITLPTFPQHEFDIYLRKRYEEFAIEGEKVKTIASRLFSETIFGADHPYGRQLRHEHFDQIDLNRIKTFHEKYYKPELAKIYVAGQPGDNIIDLLNRFWGEKTDVPKMNYPSIPAPSPSPEKERIIKKENAMQSAIRIGRPLFNNHHSDFIPLQVLNTILGGHFGSRLMTSLREEKGLTYGISSFIMPLKYSGAWIISSEVTGSKREEAIETVFDEFRKLQNELISEKELTMVKNYMMGELLRNFDGPFSTADIYRNLKEYNLDFSFYRHMVNYLRDVTAFHIRELAQKYLNPEEFWVIVAGV</sequence>
<dbReference type="InterPro" id="IPR011765">
    <property type="entry name" value="Pept_M16_N"/>
</dbReference>
<dbReference type="GO" id="GO:0046872">
    <property type="term" value="F:metal ion binding"/>
    <property type="evidence" value="ECO:0007669"/>
    <property type="project" value="InterPro"/>
</dbReference>
<name>A0A1I1XMV5_9BACT</name>
<evidence type="ECO:0000313" key="3">
    <source>
        <dbReference type="EMBL" id="SFE08714.1"/>
    </source>
</evidence>
<dbReference type="RefSeq" id="WP_010527370.1">
    <property type="nucleotide sequence ID" value="NZ_AFSL01000041.1"/>
</dbReference>
<protein>
    <submittedName>
        <fullName evidence="3">Predicted Zn-dependent peptidase</fullName>
    </submittedName>
</protein>
<evidence type="ECO:0000259" key="1">
    <source>
        <dbReference type="Pfam" id="PF00675"/>
    </source>
</evidence>
<dbReference type="InterPro" id="IPR011249">
    <property type="entry name" value="Metalloenz_LuxS/M16"/>
</dbReference>
<dbReference type="OrthoDB" id="9811314at2"/>
<dbReference type="InterPro" id="IPR050361">
    <property type="entry name" value="MPP/UQCRC_Complex"/>
</dbReference>
<accession>A0A1I1XMV5</accession>
<feature type="domain" description="Peptidase M16 N-terminal" evidence="1">
    <location>
        <begin position="68"/>
        <end position="144"/>
    </location>
</feature>
<dbReference type="Gene3D" id="3.30.830.10">
    <property type="entry name" value="Metalloenzyme, LuxS/M16 peptidase-like"/>
    <property type="match status" value="2"/>
</dbReference>
<dbReference type="Pfam" id="PF05193">
    <property type="entry name" value="Peptidase_M16_C"/>
    <property type="match status" value="1"/>
</dbReference>
<dbReference type="PANTHER" id="PTHR11851:SF224">
    <property type="entry name" value="PROCESSING PROTEASE"/>
    <property type="match status" value="1"/>
</dbReference>
<dbReference type="InParanoid" id="A0A1I1XMV5"/>
<dbReference type="Pfam" id="PF00675">
    <property type="entry name" value="Peptidase_M16"/>
    <property type="match status" value="1"/>
</dbReference>
<feature type="domain" description="Peptidase M16 C-terminal" evidence="2">
    <location>
        <begin position="183"/>
        <end position="357"/>
    </location>
</feature>
<evidence type="ECO:0000313" key="4">
    <source>
        <dbReference type="Proteomes" id="UP000181976"/>
    </source>
</evidence>
<dbReference type="SUPFAM" id="SSF63411">
    <property type="entry name" value="LuxS/MPP-like metallohydrolase"/>
    <property type="match status" value="2"/>
</dbReference>
<dbReference type="Proteomes" id="UP000181976">
    <property type="component" value="Unassembled WGS sequence"/>
</dbReference>
<dbReference type="AlphaFoldDB" id="A0A1I1XMV5"/>
<dbReference type="InterPro" id="IPR007863">
    <property type="entry name" value="Peptidase_M16_C"/>
</dbReference>